<evidence type="ECO:0000313" key="3">
    <source>
        <dbReference type="EnsemblProtists" id="EKX54980"/>
    </source>
</evidence>
<dbReference type="KEGG" id="gtt:GUITHDRAFT_131941"/>
<keyword evidence="4" id="KW-1185">Reference proteome</keyword>
<evidence type="ECO:0000313" key="4">
    <source>
        <dbReference type="Proteomes" id="UP000011087"/>
    </source>
</evidence>
<dbReference type="PROSITE" id="PS01159">
    <property type="entry name" value="WW_DOMAIN_1"/>
    <property type="match status" value="1"/>
</dbReference>
<reference evidence="4" key="2">
    <citation type="submission" date="2012-11" db="EMBL/GenBank/DDBJ databases">
        <authorList>
            <person name="Kuo A."/>
            <person name="Curtis B.A."/>
            <person name="Tanifuji G."/>
            <person name="Burki F."/>
            <person name="Gruber A."/>
            <person name="Irimia M."/>
            <person name="Maruyama S."/>
            <person name="Arias M.C."/>
            <person name="Ball S.G."/>
            <person name="Gile G.H."/>
            <person name="Hirakawa Y."/>
            <person name="Hopkins J.F."/>
            <person name="Rensing S.A."/>
            <person name="Schmutz J."/>
            <person name="Symeonidi A."/>
            <person name="Elias M."/>
            <person name="Eveleigh R.J."/>
            <person name="Herman E.K."/>
            <person name="Klute M.J."/>
            <person name="Nakayama T."/>
            <person name="Obornik M."/>
            <person name="Reyes-Prieto A."/>
            <person name="Armbrust E.V."/>
            <person name="Aves S.J."/>
            <person name="Beiko R.G."/>
            <person name="Coutinho P."/>
            <person name="Dacks J.B."/>
            <person name="Durnford D.G."/>
            <person name="Fast N.M."/>
            <person name="Green B.R."/>
            <person name="Grisdale C."/>
            <person name="Hempe F."/>
            <person name="Henrissat B."/>
            <person name="Hoppner M.P."/>
            <person name="Ishida K.-I."/>
            <person name="Kim E."/>
            <person name="Koreny L."/>
            <person name="Kroth P.G."/>
            <person name="Liu Y."/>
            <person name="Malik S.-B."/>
            <person name="Maier U.G."/>
            <person name="McRose D."/>
            <person name="Mock T."/>
            <person name="Neilson J.A."/>
            <person name="Onodera N.T."/>
            <person name="Poole A.M."/>
            <person name="Pritham E.J."/>
            <person name="Richards T.A."/>
            <person name="Rocap G."/>
            <person name="Roy S.W."/>
            <person name="Sarai C."/>
            <person name="Schaack S."/>
            <person name="Shirato S."/>
            <person name="Slamovits C.H."/>
            <person name="Spencer D.F."/>
            <person name="Suzuki S."/>
            <person name="Worden A.Z."/>
            <person name="Zauner S."/>
            <person name="Barry K."/>
            <person name="Bell C."/>
            <person name="Bharti A.K."/>
            <person name="Crow J.A."/>
            <person name="Grimwood J."/>
            <person name="Kramer R."/>
            <person name="Lindquist E."/>
            <person name="Lucas S."/>
            <person name="Salamov A."/>
            <person name="McFadden G.I."/>
            <person name="Lane C.E."/>
            <person name="Keeling P.J."/>
            <person name="Gray M.W."/>
            <person name="Grigoriev I.V."/>
            <person name="Archibald J.M."/>
        </authorList>
    </citation>
    <scope>NUCLEOTIDE SEQUENCE</scope>
    <source>
        <strain evidence="4">CCMP2712</strain>
    </source>
</reference>
<reference evidence="3" key="3">
    <citation type="submission" date="2016-03" db="UniProtKB">
        <authorList>
            <consortium name="EnsemblProtists"/>
        </authorList>
    </citation>
    <scope>IDENTIFICATION</scope>
</reference>
<accession>L1K3D7</accession>
<evidence type="ECO:0000259" key="1">
    <source>
        <dbReference type="PROSITE" id="PS50020"/>
    </source>
</evidence>
<dbReference type="RefSeq" id="XP_005841960.1">
    <property type="nucleotide sequence ID" value="XM_005841903.1"/>
</dbReference>
<dbReference type="GeneID" id="17311659"/>
<dbReference type="HOGENOM" id="CLU_967889_0_0_1"/>
<dbReference type="Pfam" id="PF00397">
    <property type="entry name" value="WW"/>
    <property type="match status" value="1"/>
</dbReference>
<name>L1K3D7_GUITC</name>
<dbReference type="CDD" id="cd00201">
    <property type="entry name" value="WW"/>
    <property type="match status" value="1"/>
</dbReference>
<sequence length="288" mass="32346">MVEQKFSELPPGWRSEQDRLTGQVYYWDIVTKQTSWSKPTKLTDESSLTTRPCHGQAILQDLPEGILGTMHCMGLGSRFGVRSDGSGVEVTVDGCPDHAYFEDVRTAGHNSWINMVTSKCDGEQARMYQQDYFPKSRHLSFTIPKNPTVKNDSKIFTPEQEILQKFGGFDILTGVVGFAVNGESDCTTPQRSDWWLALHPETQATSALMGWALDGFPIFAPYDPETGELQVSRRFCNDISQLDECNGKFLANSGSYAYFLSPVYPYLPSCLRGTKIGNFVEKYSENLR</sequence>
<dbReference type="AlphaFoldDB" id="L1K3D7"/>
<dbReference type="SMART" id="SM00456">
    <property type="entry name" value="WW"/>
    <property type="match status" value="1"/>
</dbReference>
<dbReference type="Gene3D" id="2.20.70.10">
    <property type="match status" value="1"/>
</dbReference>
<evidence type="ECO:0000313" key="2">
    <source>
        <dbReference type="EMBL" id="EKX54980.1"/>
    </source>
</evidence>
<dbReference type="OrthoDB" id="195748at2759"/>
<organism evidence="2">
    <name type="scientific">Guillardia theta (strain CCMP2712)</name>
    <name type="common">Cryptophyte</name>
    <dbReference type="NCBI Taxonomy" id="905079"/>
    <lineage>
        <taxon>Eukaryota</taxon>
        <taxon>Cryptophyceae</taxon>
        <taxon>Pyrenomonadales</taxon>
        <taxon>Geminigeraceae</taxon>
        <taxon>Guillardia</taxon>
    </lineage>
</organism>
<dbReference type="InterPro" id="IPR001202">
    <property type="entry name" value="WW_dom"/>
</dbReference>
<dbReference type="Proteomes" id="UP000011087">
    <property type="component" value="Unassembled WGS sequence"/>
</dbReference>
<dbReference type="EnsemblProtists" id="EKX54980">
    <property type="protein sequence ID" value="EKX54980"/>
    <property type="gene ID" value="GUITHDRAFT_131941"/>
</dbReference>
<dbReference type="PaxDb" id="55529-EKX54980"/>
<reference evidence="2 4" key="1">
    <citation type="journal article" date="2012" name="Nature">
        <title>Algal genomes reveal evolutionary mosaicism and the fate of nucleomorphs.</title>
        <authorList>
            <consortium name="DOE Joint Genome Institute"/>
            <person name="Curtis B.A."/>
            <person name="Tanifuji G."/>
            <person name="Burki F."/>
            <person name="Gruber A."/>
            <person name="Irimia M."/>
            <person name="Maruyama S."/>
            <person name="Arias M.C."/>
            <person name="Ball S.G."/>
            <person name="Gile G.H."/>
            <person name="Hirakawa Y."/>
            <person name="Hopkins J.F."/>
            <person name="Kuo A."/>
            <person name="Rensing S.A."/>
            <person name="Schmutz J."/>
            <person name="Symeonidi A."/>
            <person name="Elias M."/>
            <person name="Eveleigh R.J."/>
            <person name="Herman E.K."/>
            <person name="Klute M.J."/>
            <person name="Nakayama T."/>
            <person name="Obornik M."/>
            <person name="Reyes-Prieto A."/>
            <person name="Armbrust E.V."/>
            <person name="Aves S.J."/>
            <person name="Beiko R.G."/>
            <person name="Coutinho P."/>
            <person name="Dacks J.B."/>
            <person name="Durnford D.G."/>
            <person name="Fast N.M."/>
            <person name="Green B.R."/>
            <person name="Grisdale C.J."/>
            <person name="Hempel F."/>
            <person name="Henrissat B."/>
            <person name="Hoppner M.P."/>
            <person name="Ishida K."/>
            <person name="Kim E."/>
            <person name="Koreny L."/>
            <person name="Kroth P.G."/>
            <person name="Liu Y."/>
            <person name="Malik S.B."/>
            <person name="Maier U.G."/>
            <person name="McRose D."/>
            <person name="Mock T."/>
            <person name="Neilson J.A."/>
            <person name="Onodera N.T."/>
            <person name="Poole A.M."/>
            <person name="Pritham E.J."/>
            <person name="Richards T.A."/>
            <person name="Rocap G."/>
            <person name="Roy S.W."/>
            <person name="Sarai C."/>
            <person name="Schaack S."/>
            <person name="Shirato S."/>
            <person name="Slamovits C.H."/>
            <person name="Spencer D.F."/>
            <person name="Suzuki S."/>
            <person name="Worden A.Z."/>
            <person name="Zauner S."/>
            <person name="Barry K."/>
            <person name="Bell C."/>
            <person name="Bharti A.K."/>
            <person name="Crow J.A."/>
            <person name="Grimwood J."/>
            <person name="Kramer R."/>
            <person name="Lindquist E."/>
            <person name="Lucas S."/>
            <person name="Salamov A."/>
            <person name="McFadden G.I."/>
            <person name="Lane C.E."/>
            <person name="Keeling P.J."/>
            <person name="Gray M.W."/>
            <person name="Grigoriev I.V."/>
            <person name="Archibald J.M."/>
        </authorList>
    </citation>
    <scope>NUCLEOTIDE SEQUENCE</scope>
    <source>
        <strain evidence="2 4">CCMP2712</strain>
    </source>
</reference>
<dbReference type="InterPro" id="IPR036020">
    <property type="entry name" value="WW_dom_sf"/>
</dbReference>
<dbReference type="SUPFAM" id="SSF51045">
    <property type="entry name" value="WW domain"/>
    <property type="match status" value="1"/>
</dbReference>
<dbReference type="EMBL" id="JH992966">
    <property type="protein sequence ID" value="EKX54980.1"/>
    <property type="molecule type" value="Genomic_DNA"/>
</dbReference>
<proteinExistence type="predicted"/>
<gene>
    <name evidence="2" type="ORF">GUITHDRAFT_131941</name>
</gene>
<feature type="domain" description="WW" evidence="1">
    <location>
        <begin position="7"/>
        <end position="41"/>
    </location>
</feature>
<protein>
    <recommendedName>
        <fullName evidence="1">WW domain-containing protein</fullName>
    </recommendedName>
</protein>
<dbReference type="PROSITE" id="PS50020">
    <property type="entry name" value="WW_DOMAIN_2"/>
    <property type="match status" value="1"/>
</dbReference>